<dbReference type="InterPro" id="IPR042095">
    <property type="entry name" value="SUMF_sf"/>
</dbReference>
<dbReference type="GO" id="GO:0120147">
    <property type="term" value="F:formylglycine-generating oxidase activity"/>
    <property type="evidence" value="ECO:0007669"/>
    <property type="project" value="TreeGrafter"/>
</dbReference>
<keyword evidence="3" id="KW-1185">Reference proteome</keyword>
<name>A0A0F6W7Q6_9BACT</name>
<dbReference type="InterPro" id="IPR016187">
    <property type="entry name" value="CTDL_fold"/>
</dbReference>
<dbReference type="InterPro" id="IPR005532">
    <property type="entry name" value="SUMF_dom"/>
</dbReference>
<evidence type="ECO:0000313" key="3">
    <source>
        <dbReference type="Proteomes" id="UP000034883"/>
    </source>
</evidence>
<sequence length="293" mass="32078">MTRVALTIPLLASLLGGLHLQLRASAIEGPHDLRLERDDVVWIEEGEFTMGPSRGDVLFAILLCQDEHDLAVAEGCADARFDHEGRPRRVHVATFGIDRTEVTHAAYRRCVAAGRCAPPRIDEGDARVGGDTMPVAGITAGDAEAYCAFAGGRLPTEDEWEKAARGDTNRRFPWGRFYHARLANHGRPPLRPDVGDGFRWAAPVGSFPDGASPYGVLDMAGNVYEWTSSRPSEEDFDVLGVQDQDPTPYRILRGGSWSHPAVSMRVTHRALLLASDARVDVGVRCAYDPPRAR</sequence>
<evidence type="ECO:0000313" key="2">
    <source>
        <dbReference type="EMBL" id="AKF09631.1"/>
    </source>
</evidence>
<dbReference type="Proteomes" id="UP000034883">
    <property type="component" value="Chromosome"/>
</dbReference>
<reference evidence="2 3" key="1">
    <citation type="submission" date="2015-03" db="EMBL/GenBank/DDBJ databases">
        <title>Genome assembly of Sandaracinus amylolyticus DSM 53668.</title>
        <authorList>
            <person name="Sharma G."/>
            <person name="Subramanian S."/>
        </authorList>
    </citation>
    <scope>NUCLEOTIDE SEQUENCE [LARGE SCALE GENOMIC DNA]</scope>
    <source>
        <strain evidence="2 3">DSM 53668</strain>
    </source>
</reference>
<dbReference type="KEGG" id="samy:DB32_006780"/>
<dbReference type="Pfam" id="PF03781">
    <property type="entry name" value="FGE-sulfatase"/>
    <property type="match status" value="1"/>
</dbReference>
<dbReference type="SUPFAM" id="SSF56436">
    <property type="entry name" value="C-type lectin-like"/>
    <property type="match status" value="1"/>
</dbReference>
<organism evidence="2 3">
    <name type="scientific">Sandaracinus amylolyticus</name>
    <dbReference type="NCBI Taxonomy" id="927083"/>
    <lineage>
        <taxon>Bacteria</taxon>
        <taxon>Pseudomonadati</taxon>
        <taxon>Myxococcota</taxon>
        <taxon>Polyangia</taxon>
        <taxon>Polyangiales</taxon>
        <taxon>Sandaracinaceae</taxon>
        <taxon>Sandaracinus</taxon>
    </lineage>
</organism>
<dbReference type="PANTHER" id="PTHR23150">
    <property type="entry name" value="SULFATASE MODIFYING FACTOR 1, 2"/>
    <property type="match status" value="1"/>
</dbReference>
<feature type="domain" description="Sulfatase-modifying factor enzyme-like" evidence="1">
    <location>
        <begin position="38"/>
        <end position="286"/>
    </location>
</feature>
<dbReference type="OrthoDB" id="9768004at2"/>
<dbReference type="RefSeq" id="WP_053236666.1">
    <property type="nucleotide sequence ID" value="NZ_CP011125.1"/>
</dbReference>
<dbReference type="InterPro" id="IPR051043">
    <property type="entry name" value="Sulfatase_Mod_Factor_Kinase"/>
</dbReference>
<dbReference type="STRING" id="927083.DB32_006780"/>
<proteinExistence type="predicted"/>
<dbReference type="EMBL" id="CP011125">
    <property type="protein sequence ID" value="AKF09631.1"/>
    <property type="molecule type" value="Genomic_DNA"/>
</dbReference>
<gene>
    <name evidence="2" type="ORF">DB32_006780</name>
</gene>
<dbReference type="PANTHER" id="PTHR23150:SF19">
    <property type="entry name" value="FORMYLGLYCINE-GENERATING ENZYME"/>
    <property type="match status" value="1"/>
</dbReference>
<accession>A0A0F6W7Q6</accession>
<protein>
    <submittedName>
        <fullName evidence="2">Sulfatase modifying factor 1</fullName>
    </submittedName>
</protein>
<dbReference type="Gene3D" id="3.90.1580.10">
    <property type="entry name" value="paralog of FGE (formylglycine-generating enzyme)"/>
    <property type="match status" value="1"/>
</dbReference>
<dbReference type="AlphaFoldDB" id="A0A0F6W7Q6"/>
<evidence type="ECO:0000259" key="1">
    <source>
        <dbReference type="Pfam" id="PF03781"/>
    </source>
</evidence>